<keyword evidence="1" id="KW-0812">Transmembrane</keyword>
<reference evidence="3" key="1">
    <citation type="journal article" date="2019" name="Int. J. Syst. Evol. Microbiol.">
        <title>The Global Catalogue of Microorganisms (GCM) 10K type strain sequencing project: providing services to taxonomists for standard genome sequencing and annotation.</title>
        <authorList>
            <consortium name="The Broad Institute Genomics Platform"/>
            <consortium name="The Broad Institute Genome Sequencing Center for Infectious Disease"/>
            <person name="Wu L."/>
            <person name="Ma J."/>
        </authorList>
    </citation>
    <scope>NUCLEOTIDE SEQUENCE [LARGE SCALE GENOMIC DNA]</scope>
    <source>
        <strain evidence="3">JCM 14718</strain>
    </source>
</reference>
<evidence type="ECO:0000256" key="1">
    <source>
        <dbReference type="SAM" id="Phobius"/>
    </source>
</evidence>
<dbReference type="EMBL" id="BAAANY010000031">
    <property type="protein sequence ID" value="GAA1706756.1"/>
    <property type="molecule type" value="Genomic_DNA"/>
</dbReference>
<sequence length="50" mass="5581">MAVPKPLFKDKNVAVAVGVALFLGGSFCLYDAWERRGGKTPLVARWATWW</sequence>
<evidence type="ECO:0000313" key="3">
    <source>
        <dbReference type="Proteomes" id="UP001500618"/>
    </source>
</evidence>
<keyword evidence="1" id="KW-0472">Membrane</keyword>
<keyword evidence="3" id="KW-1185">Reference proteome</keyword>
<protein>
    <submittedName>
        <fullName evidence="2">Uncharacterized protein</fullName>
    </submittedName>
</protein>
<name>A0ABP4UJK0_9ACTN</name>
<proteinExistence type="predicted"/>
<accession>A0ABP4UJK0</accession>
<evidence type="ECO:0000313" key="2">
    <source>
        <dbReference type="EMBL" id="GAA1706756.1"/>
    </source>
</evidence>
<dbReference type="Proteomes" id="UP001500618">
    <property type="component" value="Unassembled WGS sequence"/>
</dbReference>
<comment type="caution">
    <text evidence="2">The sequence shown here is derived from an EMBL/GenBank/DDBJ whole genome shotgun (WGS) entry which is preliminary data.</text>
</comment>
<dbReference type="RefSeq" id="WP_163570802.1">
    <property type="nucleotide sequence ID" value="NZ_BAAANY010000031.1"/>
</dbReference>
<organism evidence="2 3">
    <name type="scientific">Fodinicola feengrottensis</name>
    <dbReference type="NCBI Taxonomy" id="435914"/>
    <lineage>
        <taxon>Bacteria</taxon>
        <taxon>Bacillati</taxon>
        <taxon>Actinomycetota</taxon>
        <taxon>Actinomycetes</taxon>
        <taxon>Mycobacteriales</taxon>
        <taxon>Fodinicola</taxon>
    </lineage>
</organism>
<feature type="transmembrane region" description="Helical" evidence="1">
    <location>
        <begin position="12"/>
        <end position="30"/>
    </location>
</feature>
<gene>
    <name evidence="2" type="ORF">GCM10009765_65270</name>
</gene>
<keyword evidence="1" id="KW-1133">Transmembrane helix</keyword>